<dbReference type="EMBL" id="JAECZB010000090">
    <property type="protein sequence ID" value="MBH8555023.1"/>
    <property type="molecule type" value="Genomic_DNA"/>
</dbReference>
<comment type="caution">
    <text evidence="1">The sequence shown here is derived from an EMBL/GenBank/DDBJ whole genome shotgun (WGS) entry which is preliminary data.</text>
</comment>
<dbReference type="Proteomes" id="UP000599391">
    <property type="component" value="Unassembled WGS sequence"/>
</dbReference>
<sequence length="58" mass="6455">MATIKIDNLYVTGSEFFSDSESYLDQLLEMSESDVLSIKGGTSIGLPRTWSTVPVYYV</sequence>
<proteinExistence type="predicted"/>
<reference evidence="1 2" key="1">
    <citation type="journal article" date="2021" name="Int. J. Syst. Evol. Microbiol.">
        <title>Amazonocrinis nigriterrae gen. nov., sp. nov., Atlanticothrix silvestris gen. nov., sp. nov. and Dendronalium phyllosphericum gen. nov., sp. nov., nostocacean cyanobacteria from Brazilian environments.</title>
        <authorList>
            <person name="Alvarenga D.O."/>
            <person name="Andreote A.P.D."/>
            <person name="Branco L.H.Z."/>
            <person name="Delbaje E."/>
            <person name="Cruz R.B."/>
            <person name="Varani A.M."/>
            <person name="Fiore M.F."/>
        </authorList>
    </citation>
    <scope>NUCLEOTIDE SEQUENCE [LARGE SCALE GENOMIC DNA]</scope>
    <source>
        <strain evidence="1 2">CENA357</strain>
    </source>
</reference>
<evidence type="ECO:0000313" key="1">
    <source>
        <dbReference type="EMBL" id="MBH8555023.1"/>
    </source>
</evidence>
<keyword evidence="2" id="KW-1185">Reference proteome</keyword>
<organism evidence="1 2">
    <name type="scientific">Atlanticothrix silvestris CENA357</name>
    <dbReference type="NCBI Taxonomy" id="1725252"/>
    <lineage>
        <taxon>Bacteria</taxon>
        <taxon>Bacillati</taxon>
        <taxon>Cyanobacteriota</taxon>
        <taxon>Cyanophyceae</taxon>
        <taxon>Nostocales</taxon>
        <taxon>Nodulariaceae</taxon>
        <taxon>Atlanticothrix</taxon>
        <taxon>Atlanticothrix silvestris</taxon>
    </lineage>
</organism>
<gene>
    <name evidence="1" type="ORF">I8751_22280</name>
</gene>
<dbReference type="RefSeq" id="WP_214441252.1">
    <property type="nucleotide sequence ID" value="NZ_JAECZB010000090.1"/>
</dbReference>
<protein>
    <submittedName>
        <fullName evidence="1">Uncharacterized protein</fullName>
    </submittedName>
</protein>
<accession>A0A8J7HG53</accession>
<evidence type="ECO:0000313" key="2">
    <source>
        <dbReference type="Proteomes" id="UP000599391"/>
    </source>
</evidence>
<dbReference type="AlphaFoldDB" id="A0A8J7HG53"/>
<name>A0A8J7HG53_9CYAN</name>